<feature type="non-terminal residue" evidence="7">
    <location>
        <position position="1"/>
    </location>
</feature>
<evidence type="ECO:0000256" key="5">
    <source>
        <dbReference type="ARBA" id="ARBA00022989"/>
    </source>
</evidence>
<keyword evidence="6" id="KW-0472">Membrane</keyword>
<gene>
    <name evidence="7" type="ORF">PGLA2088_LOCUS20111</name>
</gene>
<organism evidence="7 8">
    <name type="scientific">Polarella glacialis</name>
    <name type="common">Dinoflagellate</name>
    <dbReference type="NCBI Taxonomy" id="89957"/>
    <lineage>
        <taxon>Eukaryota</taxon>
        <taxon>Sar</taxon>
        <taxon>Alveolata</taxon>
        <taxon>Dinophyceae</taxon>
        <taxon>Suessiales</taxon>
        <taxon>Suessiaceae</taxon>
        <taxon>Polarella</taxon>
    </lineage>
</organism>
<evidence type="ECO:0000313" key="8">
    <source>
        <dbReference type="Proteomes" id="UP000626109"/>
    </source>
</evidence>
<keyword evidence="4" id="KW-0735">Signal-anchor</keyword>
<dbReference type="GO" id="GO:0016020">
    <property type="term" value="C:membrane"/>
    <property type="evidence" value="ECO:0007669"/>
    <property type="project" value="UniProtKB-SubCell"/>
</dbReference>
<dbReference type="AlphaFoldDB" id="A0A813J9R1"/>
<evidence type="ECO:0000256" key="4">
    <source>
        <dbReference type="ARBA" id="ARBA00022968"/>
    </source>
</evidence>
<proteinExistence type="inferred from homology"/>
<evidence type="ECO:0000313" key="7">
    <source>
        <dbReference type="EMBL" id="CAE8676945.1"/>
    </source>
</evidence>
<comment type="caution">
    <text evidence="7">The sequence shown here is derived from an EMBL/GenBank/DDBJ whole genome shotgun (WGS) entry which is preliminary data.</text>
</comment>
<comment type="similarity">
    <text evidence="2">Belongs to the glycosyltransferase 31 family. Beta3-Gal-T subfamily.</text>
</comment>
<feature type="non-terminal residue" evidence="7">
    <location>
        <position position="476"/>
    </location>
</feature>
<name>A0A813J9R1_POLGL</name>
<comment type="subcellular location">
    <subcellularLocation>
        <location evidence="1">Membrane</location>
        <topology evidence="1">Single-pass type II membrane protein</topology>
    </subcellularLocation>
</comment>
<dbReference type="InterPro" id="IPR026050">
    <property type="entry name" value="C1GALT1/C1GALT1_chp1"/>
</dbReference>
<keyword evidence="5" id="KW-1133">Transmembrane helix</keyword>
<reference evidence="7" key="1">
    <citation type="submission" date="2021-02" db="EMBL/GenBank/DDBJ databases">
        <authorList>
            <person name="Dougan E. K."/>
            <person name="Rhodes N."/>
            <person name="Thang M."/>
            <person name="Chan C."/>
        </authorList>
    </citation>
    <scope>NUCLEOTIDE SEQUENCE</scope>
</reference>
<dbReference type="EMBL" id="CAJNNW010025353">
    <property type="protein sequence ID" value="CAE8676945.1"/>
    <property type="molecule type" value="Genomic_DNA"/>
</dbReference>
<dbReference type="Proteomes" id="UP000626109">
    <property type="component" value="Unassembled WGS sequence"/>
</dbReference>
<dbReference type="Gene3D" id="3.90.550.50">
    <property type="match status" value="1"/>
</dbReference>
<sequence length="476" mass="51533">VLFPVKSTALGDQRKRGSCQDLLLSFECPEAGSRRWAAEAVASLDPDQCIQGLLRKARSCGARAMRSGTQSPAAHLAAVEAELLLAWLNSTDRGPYRQQLPLPFKLALAAFSRRGKASSLASPLPWSVTSQGEDCDRHKVDADYLRRAMPVGPSPPKDALVSSSRGRVLCLYPACWPMEQARVELVGRTFAARCAGPGGSRGRSVFFVAASPEVEQRPSWRLQGQNGGHEVVNLVALYGTGALTPDLEPFMRVEAVDELSRKLLAARGNIVAKVLLMFLAVHDLFLDEADLVGRLDLDSAFVAENLRALVRALGIHPEDNVYIGLQSYWLKYKYGVYPDGGAGVCLTRAAIQALIALLRANGVPSQRLAEAQPGRCQLQPGFHDDVVFAQCLRSANISAHPGVEDVLGRAFASRGPLPCWDHLGPNGQQLASRVGKAAGPRRSRRQLLRALLANEAKAPFSAAAAWLPQMHRYVPC</sequence>
<evidence type="ECO:0000256" key="2">
    <source>
        <dbReference type="ARBA" id="ARBA00006462"/>
    </source>
</evidence>
<evidence type="ECO:0000256" key="3">
    <source>
        <dbReference type="ARBA" id="ARBA00022692"/>
    </source>
</evidence>
<evidence type="ECO:0000256" key="6">
    <source>
        <dbReference type="ARBA" id="ARBA00023136"/>
    </source>
</evidence>
<dbReference type="PANTHER" id="PTHR23033">
    <property type="entry name" value="BETA1,3-GALACTOSYLTRANSFERASE"/>
    <property type="match status" value="1"/>
</dbReference>
<evidence type="ECO:0000256" key="1">
    <source>
        <dbReference type="ARBA" id="ARBA00004606"/>
    </source>
</evidence>
<protein>
    <submittedName>
        <fullName evidence="7">Uncharacterized protein</fullName>
    </submittedName>
</protein>
<keyword evidence="3" id="KW-0812">Transmembrane</keyword>
<accession>A0A813J9R1</accession>